<evidence type="ECO:0000313" key="5">
    <source>
        <dbReference type="EMBL" id="MEX6428637.1"/>
    </source>
</evidence>
<feature type="domain" description="4Fe-4S ferredoxin-type" evidence="4">
    <location>
        <begin position="1"/>
        <end position="28"/>
    </location>
</feature>
<sequence>MISINTRCTGCGACISTCPTHALRPHVGRPNWLAERCNDHRDCVEICPAGAIIYLASCDSASSMQRTKSGDQ</sequence>
<evidence type="ECO:0000256" key="2">
    <source>
        <dbReference type="ARBA" id="ARBA00023004"/>
    </source>
</evidence>
<dbReference type="InterPro" id="IPR017900">
    <property type="entry name" value="4Fe4S_Fe_S_CS"/>
</dbReference>
<dbReference type="GO" id="GO:0005524">
    <property type="term" value="F:ATP binding"/>
    <property type="evidence" value="ECO:0007669"/>
    <property type="project" value="UniProtKB-KW"/>
</dbReference>
<keyword evidence="5" id="KW-0067">ATP-binding</keyword>
<dbReference type="PROSITE" id="PS51379">
    <property type="entry name" value="4FE4S_FER_2"/>
    <property type="match status" value="1"/>
</dbReference>
<proteinExistence type="predicted"/>
<dbReference type="InterPro" id="IPR017896">
    <property type="entry name" value="4Fe4S_Fe-S-bd"/>
</dbReference>
<evidence type="ECO:0000259" key="4">
    <source>
        <dbReference type="PROSITE" id="PS51379"/>
    </source>
</evidence>
<keyword evidence="5" id="KW-0547">Nucleotide-binding</keyword>
<dbReference type="EMBL" id="JBFSHR010000004">
    <property type="protein sequence ID" value="MEX6428637.1"/>
    <property type="molecule type" value="Genomic_DNA"/>
</dbReference>
<accession>A0ABV3XZC6</accession>
<organism evidence="5 6">
    <name type="scientific">Ferrimicrobium acidiphilum</name>
    <dbReference type="NCBI Taxonomy" id="121039"/>
    <lineage>
        <taxon>Bacteria</taxon>
        <taxon>Bacillati</taxon>
        <taxon>Actinomycetota</taxon>
        <taxon>Acidimicrobiia</taxon>
        <taxon>Acidimicrobiales</taxon>
        <taxon>Acidimicrobiaceae</taxon>
        <taxon>Ferrimicrobium</taxon>
    </lineage>
</organism>
<keyword evidence="2" id="KW-0408">Iron</keyword>
<dbReference type="SUPFAM" id="SSF54862">
    <property type="entry name" value="4Fe-4S ferredoxins"/>
    <property type="match status" value="1"/>
</dbReference>
<protein>
    <submittedName>
        <fullName evidence="5">ATP-binding protein</fullName>
    </submittedName>
</protein>
<keyword evidence="1" id="KW-0479">Metal-binding</keyword>
<evidence type="ECO:0000313" key="6">
    <source>
        <dbReference type="Proteomes" id="UP001560267"/>
    </source>
</evidence>
<dbReference type="Pfam" id="PF13237">
    <property type="entry name" value="Fer4_10"/>
    <property type="match status" value="1"/>
</dbReference>
<keyword evidence="6" id="KW-1185">Reference proteome</keyword>
<reference evidence="5 6" key="1">
    <citation type="submission" date="2024-07" db="EMBL/GenBank/DDBJ databases">
        <title>Draft Genome Sequence of Ferrimicrobium acidiphilum Strain YE2023, Isolated from a Pulp of Bioleach Reactor.</title>
        <authorList>
            <person name="Elkina Y.A."/>
            <person name="Bulaeva A.G."/>
            <person name="Beletsky A.V."/>
            <person name="Mardanov A.V."/>
        </authorList>
    </citation>
    <scope>NUCLEOTIDE SEQUENCE [LARGE SCALE GENOMIC DNA]</scope>
    <source>
        <strain evidence="5 6">YE2023</strain>
    </source>
</reference>
<evidence type="ECO:0000256" key="1">
    <source>
        <dbReference type="ARBA" id="ARBA00022723"/>
    </source>
</evidence>
<dbReference type="Proteomes" id="UP001560267">
    <property type="component" value="Unassembled WGS sequence"/>
</dbReference>
<keyword evidence="3" id="KW-0411">Iron-sulfur</keyword>
<comment type="caution">
    <text evidence="5">The sequence shown here is derived from an EMBL/GenBank/DDBJ whole genome shotgun (WGS) entry which is preliminary data.</text>
</comment>
<gene>
    <name evidence="5" type="ORF">AB6A68_02135</name>
</gene>
<name>A0ABV3XZC6_9ACTN</name>
<dbReference type="PROSITE" id="PS00198">
    <property type="entry name" value="4FE4S_FER_1"/>
    <property type="match status" value="1"/>
</dbReference>
<evidence type="ECO:0000256" key="3">
    <source>
        <dbReference type="ARBA" id="ARBA00023014"/>
    </source>
</evidence>
<dbReference type="Gene3D" id="3.30.70.20">
    <property type="match status" value="1"/>
</dbReference>
<dbReference type="RefSeq" id="WP_367183933.1">
    <property type="nucleotide sequence ID" value="NZ_JBFSHR010000004.1"/>
</dbReference>